<organism evidence="1 2">
    <name type="scientific">Corynespora cassiicola Philippines</name>
    <dbReference type="NCBI Taxonomy" id="1448308"/>
    <lineage>
        <taxon>Eukaryota</taxon>
        <taxon>Fungi</taxon>
        <taxon>Dikarya</taxon>
        <taxon>Ascomycota</taxon>
        <taxon>Pezizomycotina</taxon>
        <taxon>Dothideomycetes</taxon>
        <taxon>Pleosporomycetidae</taxon>
        <taxon>Pleosporales</taxon>
        <taxon>Corynesporascaceae</taxon>
        <taxon>Corynespora</taxon>
    </lineage>
</organism>
<gene>
    <name evidence="1" type="ORF">BS50DRAFT_569087</name>
</gene>
<accession>A0A2T2P7B0</accession>
<dbReference type="AlphaFoldDB" id="A0A2T2P7B0"/>
<keyword evidence="2" id="KW-1185">Reference proteome</keyword>
<proteinExistence type="predicted"/>
<evidence type="ECO:0000313" key="1">
    <source>
        <dbReference type="EMBL" id="PSN73562.1"/>
    </source>
</evidence>
<evidence type="ECO:0000313" key="2">
    <source>
        <dbReference type="Proteomes" id="UP000240883"/>
    </source>
</evidence>
<name>A0A2T2P7B0_CORCC</name>
<protein>
    <submittedName>
        <fullName evidence="1">Uncharacterized protein</fullName>
    </submittedName>
</protein>
<sequence length="87" mass="9983">MTRPSCRSYYAGRSARHGLSVHLTAYSSLQWAFSLGARVVYRVTLRRGWDPIQPPDMKDCMKQAARRRWQHKTPSLLTVGAVGQHDR</sequence>
<dbReference type="Proteomes" id="UP000240883">
    <property type="component" value="Unassembled WGS sequence"/>
</dbReference>
<dbReference type="EMBL" id="KZ678129">
    <property type="protein sequence ID" value="PSN73562.1"/>
    <property type="molecule type" value="Genomic_DNA"/>
</dbReference>
<reference evidence="1 2" key="1">
    <citation type="journal article" date="2018" name="Front. Microbiol.">
        <title>Genome-Wide Analysis of Corynespora cassiicola Leaf Fall Disease Putative Effectors.</title>
        <authorList>
            <person name="Lopez D."/>
            <person name="Ribeiro S."/>
            <person name="Label P."/>
            <person name="Fumanal B."/>
            <person name="Venisse J.S."/>
            <person name="Kohler A."/>
            <person name="de Oliveira R.R."/>
            <person name="Labutti K."/>
            <person name="Lipzen A."/>
            <person name="Lail K."/>
            <person name="Bauer D."/>
            <person name="Ohm R.A."/>
            <person name="Barry K.W."/>
            <person name="Spatafora J."/>
            <person name="Grigoriev I.V."/>
            <person name="Martin F.M."/>
            <person name="Pujade-Renaud V."/>
        </authorList>
    </citation>
    <scope>NUCLEOTIDE SEQUENCE [LARGE SCALE GENOMIC DNA]</scope>
    <source>
        <strain evidence="1 2">Philippines</strain>
    </source>
</reference>